<comment type="pathway">
    <text evidence="6">Cofactor biosynthesis; ubiquinone biosynthesis.</text>
</comment>
<dbReference type="PANTHER" id="PTHR43591:SF24">
    <property type="entry name" value="2-METHOXY-6-POLYPRENYL-1,4-BENZOQUINOL METHYLASE, MITOCHONDRIAL"/>
    <property type="match status" value="1"/>
</dbReference>
<comment type="caution">
    <text evidence="6">Lacks conserved residue(s) required for the propagation of feature annotation.</text>
</comment>
<dbReference type="HAMAP" id="MF_01813">
    <property type="entry name" value="MenG_UbiE_methyltr"/>
    <property type="match status" value="1"/>
</dbReference>
<feature type="binding site" evidence="6">
    <location>
        <position position="111"/>
    </location>
    <ligand>
        <name>S-adenosyl-L-methionine</name>
        <dbReference type="ChEBI" id="CHEBI:59789"/>
    </ligand>
</feature>
<accession>A0A7S8C4T9</accession>
<dbReference type="NCBIfam" id="NF001242">
    <property type="entry name" value="PRK00216.1-3"/>
    <property type="match status" value="1"/>
</dbReference>
<keyword evidence="5 6" id="KW-0949">S-adenosyl-L-methionine</keyword>
<dbReference type="EC" id="2.1.1.201" evidence="6"/>
<evidence type="ECO:0000256" key="3">
    <source>
        <dbReference type="ARBA" id="ARBA00022679"/>
    </source>
</evidence>
<dbReference type="KEGG" id="kmn:HW532_12175"/>
<dbReference type="NCBIfam" id="TIGR01934">
    <property type="entry name" value="MenG_MenH_UbiE"/>
    <property type="match status" value="1"/>
</dbReference>
<feature type="binding site" evidence="6">
    <location>
        <position position="90"/>
    </location>
    <ligand>
        <name>S-adenosyl-L-methionine</name>
        <dbReference type="ChEBI" id="CHEBI:59789"/>
    </ligand>
</feature>
<evidence type="ECO:0000256" key="6">
    <source>
        <dbReference type="HAMAP-Rule" id="MF_01813"/>
    </source>
</evidence>
<dbReference type="SUPFAM" id="SSF53335">
    <property type="entry name" value="S-adenosyl-L-methionine-dependent methyltransferases"/>
    <property type="match status" value="1"/>
</dbReference>
<dbReference type="PROSITE" id="PS01183">
    <property type="entry name" value="UBIE_1"/>
    <property type="match status" value="1"/>
</dbReference>
<proteinExistence type="inferred from homology"/>
<gene>
    <name evidence="6 7" type="primary">ubiE</name>
    <name evidence="7" type="ORF">HW532_12175</name>
</gene>
<dbReference type="Pfam" id="PF01209">
    <property type="entry name" value="Ubie_methyltran"/>
    <property type="match status" value="1"/>
</dbReference>
<keyword evidence="1 6" id="KW-0474">Menaquinone biosynthesis</keyword>
<comment type="catalytic activity">
    <reaction evidence="6">
        <text>a 2-methoxy-6-(all-trans-polyprenyl)benzene-1,4-diol + S-adenosyl-L-methionine = a 5-methoxy-2-methyl-3-(all-trans-polyprenyl)benzene-1,4-diol + S-adenosyl-L-homocysteine + H(+)</text>
        <dbReference type="Rhea" id="RHEA:28286"/>
        <dbReference type="Rhea" id="RHEA-COMP:10858"/>
        <dbReference type="Rhea" id="RHEA-COMP:10859"/>
        <dbReference type="ChEBI" id="CHEBI:15378"/>
        <dbReference type="ChEBI" id="CHEBI:57856"/>
        <dbReference type="ChEBI" id="CHEBI:59789"/>
        <dbReference type="ChEBI" id="CHEBI:84166"/>
        <dbReference type="ChEBI" id="CHEBI:84167"/>
        <dbReference type="EC" id="2.1.1.201"/>
    </reaction>
</comment>
<keyword evidence="8" id="KW-1185">Reference proteome</keyword>
<dbReference type="PROSITE" id="PS01184">
    <property type="entry name" value="UBIE_2"/>
    <property type="match status" value="1"/>
</dbReference>
<dbReference type="InterPro" id="IPR023576">
    <property type="entry name" value="UbiE/COQ5_MeTrFase_CS"/>
</dbReference>
<dbReference type="RefSeq" id="WP_213160746.1">
    <property type="nucleotide sequence ID" value="NZ_CP058214.1"/>
</dbReference>
<dbReference type="PANTHER" id="PTHR43591">
    <property type="entry name" value="METHYLTRANSFERASE"/>
    <property type="match status" value="1"/>
</dbReference>
<evidence type="ECO:0000256" key="1">
    <source>
        <dbReference type="ARBA" id="ARBA00022428"/>
    </source>
</evidence>
<name>A0A7S8C4T9_9HYPH</name>
<comment type="function">
    <text evidence="6">Methyltransferase required for the conversion of demethylmenaquinol (DMKH2) to menaquinol (MKH2) and the conversion of 2-polyprenyl-6-methoxy-1,4-benzoquinol (DDMQH2) to 2-polyprenyl-3-methyl-6-methoxy-1,4-benzoquinol (DMQH2).</text>
</comment>
<evidence type="ECO:0000256" key="4">
    <source>
        <dbReference type="ARBA" id="ARBA00022688"/>
    </source>
</evidence>
<dbReference type="EMBL" id="CP058214">
    <property type="protein sequence ID" value="QPC43383.1"/>
    <property type="molecule type" value="Genomic_DNA"/>
</dbReference>
<evidence type="ECO:0000256" key="2">
    <source>
        <dbReference type="ARBA" id="ARBA00022603"/>
    </source>
</evidence>
<dbReference type="NCBIfam" id="NF001244">
    <property type="entry name" value="PRK00216.1-5"/>
    <property type="match status" value="1"/>
</dbReference>
<reference evidence="7 8" key="1">
    <citation type="submission" date="2020-06" db="EMBL/GenBank/DDBJ databases">
        <title>Genome sequence of 2 isolates from Red Sea Mangroves.</title>
        <authorList>
            <person name="Sefrji F."/>
            <person name="Michoud G."/>
            <person name="Merlino G."/>
            <person name="Daffonchio D."/>
        </authorList>
    </citation>
    <scope>NUCLEOTIDE SEQUENCE [LARGE SCALE GENOMIC DNA]</scope>
    <source>
        <strain evidence="7 8">R1DC25</strain>
    </source>
</reference>
<dbReference type="EC" id="2.1.1.163" evidence="6"/>
<dbReference type="InterPro" id="IPR029063">
    <property type="entry name" value="SAM-dependent_MTases_sf"/>
</dbReference>
<organism evidence="7 8">
    <name type="scientific">Kaustia mangrovi</name>
    <dbReference type="NCBI Taxonomy" id="2593653"/>
    <lineage>
        <taxon>Bacteria</taxon>
        <taxon>Pseudomonadati</taxon>
        <taxon>Pseudomonadota</taxon>
        <taxon>Alphaproteobacteria</taxon>
        <taxon>Hyphomicrobiales</taxon>
        <taxon>Parvibaculaceae</taxon>
        <taxon>Kaustia</taxon>
    </lineage>
</organism>
<evidence type="ECO:0000313" key="8">
    <source>
        <dbReference type="Proteomes" id="UP000593594"/>
    </source>
</evidence>
<dbReference type="Gene3D" id="3.40.50.150">
    <property type="entry name" value="Vaccinia Virus protein VP39"/>
    <property type="match status" value="1"/>
</dbReference>
<keyword evidence="2 6" id="KW-0489">Methyltransferase</keyword>
<evidence type="ECO:0000313" key="7">
    <source>
        <dbReference type="EMBL" id="QPC43383.1"/>
    </source>
</evidence>
<comment type="pathway">
    <text evidence="6">Quinol/quinone metabolism; menaquinone biosynthesis; menaquinol from 1,4-dihydroxy-2-naphthoate: step 2/2.</text>
</comment>
<dbReference type="CDD" id="cd02440">
    <property type="entry name" value="AdoMet_MTases"/>
    <property type="match status" value="1"/>
</dbReference>
<evidence type="ECO:0000256" key="5">
    <source>
        <dbReference type="ARBA" id="ARBA00022691"/>
    </source>
</evidence>
<comment type="similarity">
    <text evidence="6">Belongs to the class I-like SAM-binding methyltransferase superfamily. MenG/UbiE family.</text>
</comment>
<sequence length="267" mass="29198">MTHKPNRDAGGDTAHGAETPDVAFGYRRVAEGEKQGLVNEVFARVASRYDIMNDLMSGGLHRLWKDDMVAWLSPPKGPAPYAVLDVAGGTGDIAQRILQAAGRNCRMTLCDISPDMLAEGRRRMQQTGFARRCRFSVGNAEALPFPDRSFDAYTIAFGIRNVTHIDRALAEAYRVLKPGGRFLCLEFSEVDIPGLDALYDAYSFTAIPAIGKIVTGDGAPYRYLVESIRTFPNQEAFKAMIAAAGFSRATYRSLSGGIVAIHSGWRI</sequence>
<dbReference type="AlphaFoldDB" id="A0A7S8C4T9"/>
<dbReference type="GO" id="GO:0009060">
    <property type="term" value="P:aerobic respiration"/>
    <property type="evidence" value="ECO:0007669"/>
    <property type="project" value="UniProtKB-UniRule"/>
</dbReference>
<dbReference type="InterPro" id="IPR004033">
    <property type="entry name" value="UbiE/COQ5_MeTrFase"/>
</dbReference>
<dbReference type="GO" id="GO:0009234">
    <property type="term" value="P:menaquinone biosynthetic process"/>
    <property type="evidence" value="ECO:0007669"/>
    <property type="project" value="UniProtKB-UniRule"/>
</dbReference>
<dbReference type="Proteomes" id="UP000593594">
    <property type="component" value="Chromosome"/>
</dbReference>
<dbReference type="GO" id="GO:0008425">
    <property type="term" value="F:2-methoxy-6-polyprenyl-1,4-benzoquinol methyltransferase activity"/>
    <property type="evidence" value="ECO:0007669"/>
    <property type="project" value="UniProtKB-UniRule"/>
</dbReference>
<dbReference type="UniPathway" id="UPA00232"/>
<dbReference type="GO" id="GO:0043770">
    <property type="term" value="F:demethylmenaquinone methyltransferase activity"/>
    <property type="evidence" value="ECO:0007669"/>
    <property type="project" value="UniProtKB-UniRule"/>
</dbReference>
<dbReference type="GO" id="GO:0032259">
    <property type="term" value="P:methylation"/>
    <property type="evidence" value="ECO:0007669"/>
    <property type="project" value="UniProtKB-KW"/>
</dbReference>
<keyword evidence="3 6" id="KW-0808">Transferase</keyword>
<feature type="binding site" evidence="6">
    <location>
        <begin position="139"/>
        <end position="140"/>
    </location>
    <ligand>
        <name>S-adenosyl-L-methionine</name>
        <dbReference type="ChEBI" id="CHEBI:59789"/>
    </ligand>
</feature>
<comment type="catalytic activity">
    <reaction evidence="6">
        <text>a 2-demethylmenaquinol + S-adenosyl-L-methionine = a menaquinol + S-adenosyl-L-homocysteine + H(+)</text>
        <dbReference type="Rhea" id="RHEA:42640"/>
        <dbReference type="Rhea" id="RHEA-COMP:9539"/>
        <dbReference type="Rhea" id="RHEA-COMP:9563"/>
        <dbReference type="ChEBI" id="CHEBI:15378"/>
        <dbReference type="ChEBI" id="CHEBI:18151"/>
        <dbReference type="ChEBI" id="CHEBI:55437"/>
        <dbReference type="ChEBI" id="CHEBI:57856"/>
        <dbReference type="ChEBI" id="CHEBI:59789"/>
        <dbReference type="EC" id="2.1.1.163"/>
    </reaction>
</comment>
<dbReference type="PROSITE" id="PS51608">
    <property type="entry name" value="SAM_MT_UBIE"/>
    <property type="match status" value="1"/>
</dbReference>
<dbReference type="UniPathway" id="UPA00079">
    <property type="reaction ID" value="UER00169"/>
</dbReference>
<protein>
    <recommendedName>
        <fullName evidence="6">Ubiquinone/menaquinone biosynthesis C-methyltransferase UbiE</fullName>
        <ecNumber evidence="6">2.1.1.163</ecNumber>
        <ecNumber evidence="6">2.1.1.201</ecNumber>
    </recommendedName>
    <alternativeName>
        <fullName evidence="6">2-methoxy-6-polyprenyl-1,4-benzoquinol methylase</fullName>
    </alternativeName>
    <alternativeName>
        <fullName evidence="6">Demethylmenaquinone methyltransferase</fullName>
    </alternativeName>
</protein>
<keyword evidence="4 6" id="KW-0831">Ubiquinone biosynthesis</keyword>